<evidence type="ECO:0000313" key="3">
    <source>
        <dbReference type="Proteomes" id="UP001168338"/>
    </source>
</evidence>
<evidence type="ECO:0000313" key="2">
    <source>
        <dbReference type="EMBL" id="MDN7023785.1"/>
    </source>
</evidence>
<dbReference type="EMBL" id="VCYH01000001">
    <property type="protein sequence ID" value="MDN7023785.1"/>
    <property type="molecule type" value="Genomic_DNA"/>
</dbReference>
<organism evidence="2 3">
    <name type="scientific">Methanoculleus frigidifontis</name>
    <dbReference type="NCBI Taxonomy" id="2584085"/>
    <lineage>
        <taxon>Archaea</taxon>
        <taxon>Methanobacteriati</taxon>
        <taxon>Methanobacteriota</taxon>
        <taxon>Stenosarchaea group</taxon>
        <taxon>Methanomicrobia</taxon>
        <taxon>Methanomicrobiales</taxon>
        <taxon>Methanomicrobiaceae</taxon>
        <taxon>Methanoculleus</taxon>
    </lineage>
</organism>
<name>A0ABT8M785_9EURY</name>
<evidence type="ECO:0000259" key="1">
    <source>
        <dbReference type="PROSITE" id="PS51352"/>
    </source>
</evidence>
<protein>
    <recommendedName>
        <fullName evidence="1">Thioredoxin domain-containing protein</fullName>
    </recommendedName>
</protein>
<dbReference type="PROSITE" id="PS51352">
    <property type="entry name" value="THIOREDOXIN_2"/>
    <property type="match status" value="1"/>
</dbReference>
<dbReference type="Gene3D" id="3.40.30.10">
    <property type="entry name" value="Glutaredoxin"/>
    <property type="match status" value="1"/>
</dbReference>
<comment type="caution">
    <text evidence="2">The sequence shown here is derived from an EMBL/GenBank/DDBJ whole genome shotgun (WGS) entry which is preliminary data.</text>
</comment>
<keyword evidence="3" id="KW-1185">Reference proteome</keyword>
<dbReference type="SUPFAM" id="SSF52833">
    <property type="entry name" value="Thioredoxin-like"/>
    <property type="match status" value="1"/>
</dbReference>
<dbReference type="Proteomes" id="UP001168338">
    <property type="component" value="Unassembled WGS sequence"/>
</dbReference>
<feature type="domain" description="Thioredoxin" evidence="1">
    <location>
        <begin position="26"/>
        <end position="172"/>
    </location>
</feature>
<accession>A0ABT8M785</accession>
<sequence>MRSGYFIAVVLILLLAAAAALCTERQEEGAAAWQETPITDLVTGEAFTIAGLAAAGDPVLIQTYADWCPACSAQLAEIARLQESSPETATFVLLSPDPAADPETMQQRFLAAGVTGHAAIPPPGFSRAMIGDLGRAPFATYPSLFVVDESGNASLLSDAPLSAAGIAARLSG</sequence>
<dbReference type="InterPro" id="IPR036249">
    <property type="entry name" value="Thioredoxin-like_sf"/>
</dbReference>
<dbReference type="InterPro" id="IPR013766">
    <property type="entry name" value="Thioredoxin_domain"/>
</dbReference>
<dbReference type="RefSeq" id="WP_301662839.1">
    <property type="nucleotide sequence ID" value="NZ_VCYH01000001.1"/>
</dbReference>
<proteinExistence type="predicted"/>
<reference evidence="2" key="1">
    <citation type="submission" date="2019-05" db="EMBL/GenBank/DDBJ databases">
        <title>Methanoculleus sp. FWC-SCC1, a methanogenic archaeon isolated from deep marine cold seep.</title>
        <authorList>
            <person name="Chen Y.-W."/>
            <person name="Chen S.-C."/>
            <person name="Teng N.-H."/>
            <person name="Lai M.-C."/>
        </authorList>
    </citation>
    <scope>NUCLEOTIDE SEQUENCE</scope>
    <source>
        <strain evidence="2">FWC-SCC1</strain>
    </source>
</reference>
<gene>
    <name evidence="2" type="ORF">FGU65_02545</name>
</gene>